<dbReference type="Gene3D" id="1.20.1250.20">
    <property type="entry name" value="MFS general substrate transporter like domains"/>
    <property type="match status" value="1"/>
</dbReference>
<evidence type="ECO:0000313" key="21">
    <source>
        <dbReference type="Proteomes" id="UP000024404"/>
    </source>
</evidence>
<evidence type="ECO:0000256" key="15">
    <source>
        <dbReference type="ARBA" id="ARBA00060240"/>
    </source>
</evidence>
<evidence type="ECO:0000256" key="9">
    <source>
        <dbReference type="ARBA" id="ARBA00023170"/>
    </source>
</evidence>
<dbReference type="GO" id="GO:0005886">
    <property type="term" value="C:plasma membrane"/>
    <property type="evidence" value="ECO:0007669"/>
    <property type="project" value="UniProtKB-SubCell"/>
</dbReference>
<proteinExistence type="inferred from homology"/>
<evidence type="ECO:0000256" key="18">
    <source>
        <dbReference type="SAM" id="Phobius"/>
    </source>
</evidence>
<organism evidence="20 21">
    <name type="scientific">Onchocerca volvulus</name>
    <dbReference type="NCBI Taxonomy" id="6282"/>
    <lineage>
        <taxon>Eukaryota</taxon>
        <taxon>Metazoa</taxon>
        <taxon>Ecdysozoa</taxon>
        <taxon>Nematoda</taxon>
        <taxon>Chromadorea</taxon>
        <taxon>Rhabditida</taxon>
        <taxon>Spirurina</taxon>
        <taxon>Spiruromorpha</taxon>
        <taxon>Filarioidea</taxon>
        <taxon>Onchocercidae</taxon>
        <taxon>Onchocerca</taxon>
    </lineage>
</organism>
<protein>
    <recommendedName>
        <fullName evidence="16">Choline/ethanolamine transporter FLVCR1</fullName>
    </recommendedName>
    <alternativeName>
        <fullName evidence="17">Heme transporter FLVCR1</fullName>
    </alternativeName>
</protein>
<comment type="function">
    <text evidence="15">Uniporter that mediates the transport of extracellular choline and ethanolamine into cells, thereby playing a key role in phospholipid biosynthesis. Choline and ethanolamine are the precursors of phosphatidylcholine and phosphatidylethanolamine, respectively, the two most abundant phospholipids. Transport is not coupled with proton transport and is exclusively driven by the choline (or ethanolamine) gradient across the plasma membrane. Also acts as a heme b transporter that mediates heme efflux from the cytoplasm to the extracellular compartment.</text>
</comment>
<dbReference type="FunFam" id="1.20.1250.20:FF:000184">
    <property type="entry name" value="Feline leukemia virus subgroup C receptor-related protein 1"/>
    <property type="match status" value="1"/>
</dbReference>
<keyword evidence="21" id="KW-1185">Reference proteome</keyword>
<feature type="transmembrane region" description="Helical" evidence="18">
    <location>
        <begin position="200"/>
        <end position="219"/>
    </location>
</feature>
<reference evidence="20" key="2">
    <citation type="submission" date="2022-06" db="UniProtKB">
        <authorList>
            <consortium name="EnsemblMetazoa"/>
        </authorList>
    </citation>
    <scope>IDENTIFICATION</scope>
</reference>
<evidence type="ECO:0000256" key="10">
    <source>
        <dbReference type="ARBA" id="ARBA00023180"/>
    </source>
</evidence>
<evidence type="ECO:0000256" key="6">
    <source>
        <dbReference type="ARBA" id="ARBA00022989"/>
    </source>
</evidence>
<dbReference type="PANTHER" id="PTHR10924:SF4">
    <property type="entry name" value="GH15861P"/>
    <property type="match status" value="1"/>
</dbReference>
<comment type="similarity">
    <text evidence="14">Belongs to the major facilitator superfamily. Feline leukemia virus subgroup C receptor (TC 2.A.1.28.1) family.</text>
</comment>
<feature type="transmembrane region" description="Helical" evidence="18">
    <location>
        <begin position="71"/>
        <end position="93"/>
    </location>
</feature>
<evidence type="ECO:0000256" key="17">
    <source>
        <dbReference type="ARBA" id="ARBA00080886"/>
    </source>
</evidence>
<evidence type="ECO:0000256" key="8">
    <source>
        <dbReference type="ARBA" id="ARBA00023136"/>
    </source>
</evidence>
<dbReference type="GO" id="GO:0097037">
    <property type="term" value="P:heme export"/>
    <property type="evidence" value="ECO:0007669"/>
    <property type="project" value="TreeGrafter"/>
</dbReference>
<keyword evidence="5 18" id="KW-0812">Transmembrane</keyword>
<keyword evidence="2" id="KW-0813">Transport</keyword>
<keyword evidence="8 18" id="KW-0472">Membrane</keyword>
<comment type="catalytic activity">
    <reaction evidence="13">
        <text>ethanolamine(in) = ethanolamine(out)</text>
        <dbReference type="Rhea" id="RHEA:32747"/>
        <dbReference type="ChEBI" id="CHEBI:57603"/>
    </reaction>
</comment>
<feature type="transmembrane region" description="Helical" evidence="18">
    <location>
        <begin position="325"/>
        <end position="342"/>
    </location>
</feature>
<evidence type="ECO:0000256" key="5">
    <source>
        <dbReference type="ARBA" id="ARBA00022692"/>
    </source>
</evidence>
<evidence type="ECO:0000256" key="7">
    <source>
        <dbReference type="ARBA" id="ARBA00023057"/>
    </source>
</evidence>
<comment type="catalytic activity">
    <reaction evidence="12">
        <text>choline(out) = choline(in)</text>
        <dbReference type="Rhea" id="RHEA:32751"/>
        <dbReference type="ChEBI" id="CHEBI:15354"/>
    </reaction>
</comment>
<sequence>METVTEPKTPVLRETEGEEALKSQEIHQYKKRYYILLLFVLLSASNSMQWIEYSVISHIIVQFYSVSYVAVNWTSMIYMLTYIIFVLPASWVLDKYGLRISIILGSGGNCIGAWVKMFSTTPDAFWITFLGQTIVGISQMFILSIPPRLAAVWFGSNQVSTACAIGVFGNQLGIAIGFLLPPVLVHTGATDFIASDLSRLFLISVVANTIIFSIVVFSFPKKPRLPPSLAQLRVLSNTSEKNYYRSLKQLMMNPNFILLFITYGINVGVFYAVSTVLSQMILMFHPDEQESAGMIGLLLILAGMIGSVLCGFILDRFHEFKLTTLVVYIFCTVGMLVFTFLIDVAQMWYIYVSSIFLGFFMTGYLPIGFEFASELTFPIAEGTASGLLNASAQVFGIALTLCVGFILQYGNVFVSNLTLTGFLAFGTFLTALIKSDLRRQKADENVPHILPQLQTESV</sequence>
<feature type="transmembrane region" description="Helical" evidence="18">
    <location>
        <begin position="387"/>
        <end position="407"/>
    </location>
</feature>
<dbReference type="PROSITE" id="PS50850">
    <property type="entry name" value="MFS"/>
    <property type="match status" value="1"/>
</dbReference>
<keyword evidence="6 18" id="KW-1133">Transmembrane helix</keyword>
<dbReference type="SUPFAM" id="SSF103473">
    <property type="entry name" value="MFS general substrate transporter"/>
    <property type="match status" value="1"/>
</dbReference>
<evidence type="ECO:0000256" key="2">
    <source>
        <dbReference type="ARBA" id="ARBA00022448"/>
    </source>
</evidence>
<keyword evidence="10" id="KW-0325">Glycoprotein</keyword>
<feature type="transmembrane region" description="Helical" evidence="18">
    <location>
        <begin position="33"/>
        <end position="51"/>
    </location>
</feature>
<comment type="subcellular location">
    <subcellularLocation>
        <location evidence="1">Cell membrane</location>
        <topology evidence="1">Multi-pass membrane protein</topology>
    </subcellularLocation>
</comment>
<feature type="transmembrane region" description="Helical" evidence="18">
    <location>
        <begin position="100"/>
        <end position="118"/>
    </location>
</feature>
<keyword evidence="9" id="KW-0675">Receptor</keyword>
<evidence type="ECO:0000256" key="12">
    <source>
        <dbReference type="ARBA" id="ARBA00036811"/>
    </source>
</evidence>
<dbReference type="GO" id="GO:0020037">
    <property type="term" value="F:heme binding"/>
    <property type="evidence" value="ECO:0007669"/>
    <property type="project" value="TreeGrafter"/>
</dbReference>
<dbReference type="InterPro" id="IPR049680">
    <property type="entry name" value="FLVCR1-2_SLC49-like"/>
</dbReference>
<feature type="transmembrane region" description="Helical" evidence="18">
    <location>
        <begin position="124"/>
        <end position="147"/>
    </location>
</feature>
<evidence type="ECO:0000256" key="13">
    <source>
        <dbReference type="ARBA" id="ARBA00045087"/>
    </source>
</evidence>
<dbReference type="GO" id="GO:0015232">
    <property type="term" value="F:heme transmembrane transporter activity"/>
    <property type="evidence" value="ECO:0007669"/>
    <property type="project" value="UniProtKB-ARBA"/>
</dbReference>
<dbReference type="EnsemblMetazoa" id="OVOC612.1">
    <property type="protein sequence ID" value="OVOC612.1"/>
    <property type="gene ID" value="WBGene00237421"/>
</dbReference>
<dbReference type="GO" id="GO:0006783">
    <property type="term" value="P:heme biosynthetic process"/>
    <property type="evidence" value="ECO:0007669"/>
    <property type="project" value="UniProtKB-ARBA"/>
</dbReference>
<feature type="transmembrane region" description="Helical" evidence="18">
    <location>
        <begin position="256"/>
        <end position="282"/>
    </location>
</feature>
<dbReference type="GO" id="GO:0043249">
    <property type="term" value="P:erythrocyte maturation"/>
    <property type="evidence" value="ECO:0007669"/>
    <property type="project" value="UniProtKB-KW"/>
</dbReference>
<dbReference type="Pfam" id="PF07690">
    <property type="entry name" value="MFS_1"/>
    <property type="match status" value="1"/>
</dbReference>
<dbReference type="InterPro" id="IPR020846">
    <property type="entry name" value="MFS_dom"/>
</dbReference>
<feature type="transmembrane region" description="Helical" evidence="18">
    <location>
        <begin position="348"/>
        <end position="367"/>
    </location>
</feature>
<dbReference type="InterPro" id="IPR036259">
    <property type="entry name" value="MFS_trans_sf"/>
</dbReference>
<feature type="transmembrane region" description="Helical" evidence="18">
    <location>
        <begin position="413"/>
        <end position="433"/>
    </location>
</feature>
<evidence type="ECO:0000313" key="20">
    <source>
        <dbReference type="EnsemblMetazoa" id="OVOC612.1"/>
    </source>
</evidence>
<dbReference type="AlphaFoldDB" id="A0A8R1TVM6"/>
<reference evidence="21" key="1">
    <citation type="submission" date="2013-10" db="EMBL/GenBank/DDBJ databases">
        <title>Genome sequencing of Onchocerca volvulus.</title>
        <authorList>
            <person name="Cotton J."/>
            <person name="Tsai J."/>
            <person name="Stanley E."/>
            <person name="Tracey A."/>
            <person name="Holroyd N."/>
            <person name="Lustigman S."/>
            <person name="Berriman M."/>
        </authorList>
    </citation>
    <scope>NUCLEOTIDE SEQUENCE</scope>
</reference>
<dbReference type="Proteomes" id="UP000024404">
    <property type="component" value="Unassembled WGS sequence"/>
</dbReference>
<dbReference type="GO" id="GO:0031966">
    <property type="term" value="C:mitochondrial membrane"/>
    <property type="evidence" value="ECO:0007669"/>
    <property type="project" value="UniProtKB-ARBA"/>
</dbReference>
<accession>A0A8R1TVM6</accession>
<evidence type="ECO:0000256" key="3">
    <source>
        <dbReference type="ARBA" id="ARBA00022475"/>
    </source>
</evidence>
<evidence type="ECO:0000256" key="14">
    <source>
        <dbReference type="ARBA" id="ARBA00046338"/>
    </source>
</evidence>
<feature type="transmembrane region" description="Helical" evidence="18">
    <location>
        <begin position="159"/>
        <end position="180"/>
    </location>
</feature>
<evidence type="ECO:0000259" key="19">
    <source>
        <dbReference type="PROSITE" id="PS50850"/>
    </source>
</evidence>
<dbReference type="EMBL" id="CMVM020000020">
    <property type="status" value="NOT_ANNOTATED_CDS"/>
    <property type="molecule type" value="Genomic_DNA"/>
</dbReference>
<evidence type="ECO:0000256" key="4">
    <source>
        <dbReference type="ARBA" id="ARBA00022553"/>
    </source>
</evidence>
<dbReference type="InterPro" id="IPR011701">
    <property type="entry name" value="MFS"/>
</dbReference>
<name>A0A8R1TVM6_ONCVO</name>
<dbReference type="CDD" id="cd17398">
    <property type="entry name" value="MFS_FLVCR_like"/>
    <property type="match status" value="1"/>
</dbReference>
<keyword evidence="7" id="KW-0265">Erythrocyte maturation</keyword>
<feature type="transmembrane region" description="Helical" evidence="18">
    <location>
        <begin position="294"/>
        <end position="313"/>
    </location>
</feature>
<feature type="domain" description="Major facilitator superfamily (MFS) profile" evidence="19">
    <location>
        <begin position="32"/>
        <end position="438"/>
    </location>
</feature>
<keyword evidence="4" id="KW-0597">Phosphoprotein</keyword>
<keyword evidence="3" id="KW-1003">Cell membrane</keyword>
<evidence type="ECO:0000256" key="1">
    <source>
        <dbReference type="ARBA" id="ARBA00004651"/>
    </source>
</evidence>
<evidence type="ECO:0000256" key="16">
    <source>
        <dbReference type="ARBA" id="ARBA00068050"/>
    </source>
</evidence>
<comment type="catalytic activity">
    <reaction evidence="11">
        <text>heme b(in) = heme b(out)</text>
        <dbReference type="Rhea" id="RHEA:75443"/>
        <dbReference type="ChEBI" id="CHEBI:60344"/>
    </reaction>
</comment>
<dbReference type="PANTHER" id="PTHR10924">
    <property type="entry name" value="MAJOR FACILITATOR SUPERFAMILY PROTEIN-RELATED"/>
    <property type="match status" value="1"/>
</dbReference>
<evidence type="ECO:0000256" key="11">
    <source>
        <dbReference type="ARBA" id="ARBA00035075"/>
    </source>
</evidence>